<evidence type="ECO:0000313" key="5">
    <source>
        <dbReference type="Proteomes" id="UP000011116"/>
    </source>
</evidence>
<evidence type="ECO:0000313" key="4">
    <source>
        <dbReference type="EnsemblPlants" id="HORVU.MOREX.r3.7HG0711490.1"/>
    </source>
</evidence>
<evidence type="ECO:0000256" key="1">
    <source>
        <dbReference type="ARBA" id="ARBA00022679"/>
    </source>
</evidence>
<dbReference type="PANTHER" id="PTHR31625">
    <property type="match status" value="1"/>
</dbReference>
<reference evidence="5" key="1">
    <citation type="journal article" date="2012" name="Nature">
        <title>A physical, genetic and functional sequence assembly of the barley genome.</title>
        <authorList>
            <consortium name="The International Barley Genome Sequencing Consortium"/>
            <person name="Mayer K.F."/>
            <person name="Waugh R."/>
            <person name="Brown J.W."/>
            <person name="Schulman A."/>
            <person name="Langridge P."/>
            <person name="Platzer M."/>
            <person name="Fincher G.B."/>
            <person name="Muehlbauer G.J."/>
            <person name="Sato K."/>
            <person name="Close T.J."/>
            <person name="Wise R.P."/>
            <person name="Stein N."/>
        </authorList>
    </citation>
    <scope>NUCLEOTIDE SEQUENCE [LARGE SCALE GENOMIC DNA]</scope>
    <source>
        <strain evidence="5">cv. Morex</strain>
    </source>
</reference>
<dbReference type="GO" id="GO:0016747">
    <property type="term" value="F:acyltransferase activity, transferring groups other than amino-acyl groups"/>
    <property type="evidence" value="ECO:0007669"/>
    <property type="project" value="UniProtKB-ARBA"/>
</dbReference>
<keyword evidence="5" id="KW-1185">Reference proteome</keyword>
<accession>A0A8I6Z3Y7</accession>
<proteinExistence type="predicted"/>
<protein>
    <submittedName>
        <fullName evidence="4">Uncharacterized protein</fullName>
    </submittedName>
</protein>
<dbReference type="Pfam" id="PF02458">
    <property type="entry name" value="Transferase"/>
    <property type="match status" value="1"/>
</dbReference>
<dbReference type="Gene3D" id="3.30.559.10">
    <property type="entry name" value="Chloramphenicol acetyltransferase-like domain"/>
    <property type="match status" value="2"/>
</dbReference>
<keyword evidence="1" id="KW-0808">Transferase</keyword>
<dbReference type="Proteomes" id="UP000011116">
    <property type="component" value="Chromosome 7H"/>
</dbReference>
<gene>
    <name evidence="4" type="primary">LOC123413340</name>
</gene>
<evidence type="ECO:0000256" key="2">
    <source>
        <dbReference type="ARBA" id="ARBA00023315"/>
    </source>
</evidence>
<dbReference type="Gramene" id="HORVU.MOREX.r2.7HG0590110.1">
    <property type="protein sequence ID" value="HORVU.MOREX.r2.7HG0590110.1"/>
    <property type="gene ID" value="HORVU.MOREX.r2.7HG0590110"/>
</dbReference>
<reference evidence="4" key="3">
    <citation type="submission" date="2022-01" db="UniProtKB">
        <authorList>
            <consortium name="EnsemblPlants"/>
        </authorList>
    </citation>
    <scope>IDENTIFICATION</scope>
    <source>
        <strain evidence="4">subsp. vulgare</strain>
    </source>
</reference>
<dbReference type="EnsemblPlants" id="HORVU.MOREX.r3.7HG0711490.1">
    <property type="protein sequence ID" value="HORVU.MOREX.r3.7HG0711490.1"/>
    <property type="gene ID" value="HORVU.MOREX.r3.7HG0711490"/>
</dbReference>
<reference evidence="4" key="2">
    <citation type="submission" date="2020-10" db="EMBL/GenBank/DDBJ databases">
        <authorList>
            <person name="Scholz U."/>
            <person name="Mascher M."/>
            <person name="Fiebig A."/>
        </authorList>
    </citation>
    <scope>NUCLEOTIDE SEQUENCE [LARGE SCALE GENOMIC DNA]</scope>
    <source>
        <strain evidence="4">cv. Morex</strain>
    </source>
</reference>
<sequence length="481" mass="51284">MDESSREKKKQTNLIQTALPPPPSSSLSSLVMPTVKIVEFDSVASPPEDLLLRLSALEAPWVVIPVIQRVFLFDDAGSQHPPFATLVGSLRASLAATLARLPPLAGRIVFLPSTGDAAIDCSASEGSGVRFIVAESDEADAGRLGGDADHDVDAFKAFVPKLKVDVLPAEVLAVQVTRLKGGVAVGVAMHHAVVDGRSVWRFFQAWAAACRGDDAAAEAVVAGLTFDRAVIALPGGEELTRSTLRKYAPNLPLDINLFPNAPINLPRRTFTVTTQHIDRLKQRISGHTTSAQAGSTPAPSSFVAVVALAWVSFVRAKHPAVISADHDVYVFFFIDCRGRRGIDPPVGENYFGTCITGCLAKATARDLLAVDGFAAATAAVQREVRRAAEDPLALWDWMDLLSWLPMDRMVNISGSPRYPAYEVADFGWGAPSRTELITMNNCGQVVLVAAKGGGGSVQASVCMHPDHMGAFKSHFLNSLSG</sequence>
<dbReference type="AlphaFoldDB" id="A0A8I6Z3Y7"/>
<keyword evidence="2" id="KW-0012">Acyltransferase</keyword>
<dbReference type="InterPro" id="IPR023213">
    <property type="entry name" value="CAT-like_dom_sf"/>
</dbReference>
<evidence type="ECO:0000256" key="3">
    <source>
        <dbReference type="SAM" id="MobiDB-lite"/>
    </source>
</evidence>
<dbReference type="SMR" id="A0A8I6Z3Y7"/>
<feature type="region of interest" description="Disordered" evidence="3">
    <location>
        <begin position="1"/>
        <end position="27"/>
    </location>
</feature>
<name>A0A8I6Z3Y7_HORVV</name>
<organism evidence="4 5">
    <name type="scientific">Hordeum vulgare subsp. vulgare</name>
    <name type="common">Domesticated barley</name>
    <dbReference type="NCBI Taxonomy" id="112509"/>
    <lineage>
        <taxon>Eukaryota</taxon>
        <taxon>Viridiplantae</taxon>
        <taxon>Streptophyta</taxon>
        <taxon>Embryophyta</taxon>
        <taxon>Tracheophyta</taxon>
        <taxon>Spermatophyta</taxon>
        <taxon>Magnoliopsida</taxon>
        <taxon>Liliopsida</taxon>
        <taxon>Poales</taxon>
        <taxon>Poaceae</taxon>
        <taxon>BOP clade</taxon>
        <taxon>Pooideae</taxon>
        <taxon>Triticodae</taxon>
        <taxon>Triticeae</taxon>
        <taxon>Hordeinae</taxon>
        <taxon>Hordeum</taxon>
    </lineage>
</organism>
<dbReference type="SUPFAM" id="SSF52777">
    <property type="entry name" value="CoA-dependent acyltransferases"/>
    <property type="match status" value="1"/>
</dbReference>
<dbReference type="Gramene" id="HORVU.MOREX.r3.7HG0711490.1">
    <property type="protein sequence ID" value="HORVU.MOREX.r3.7HG0711490.1"/>
    <property type="gene ID" value="HORVU.MOREX.r3.7HG0711490"/>
</dbReference>
<dbReference type="InterPro" id="IPR051504">
    <property type="entry name" value="Plant_metabolite_acyltrans"/>
</dbReference>